<organism evidence="3 4">
    <name type="scientific">Faecalicatena faecalis</name>
    <dbReference type="NCBI Taxonomy" id="2726362"/>
    <lineage>
        <taxon>Bacteria</taxon>
        <taxon>Bacillati</taxon>
        <taxon>Bacillota</taxon>
        <taxon>Clostridia</taxon>
        <taxon>Lachnospirales</taxon>
        <taxon>Lachnospiraceae</taxon>
        <taxon>Faecalicatena</taxon>
    </lineage>
</organism>
<dbReference type="InterPro" id="IPR003313">
    <property type="entry name" value="AraC-bd"/>
</dbReference>
<dbReference type="InterPro" id="IPR018060">
    <property type="entry name" value="HTH_AraC"/>
</dbReference>
<evidence type="ECO:0000313" key="4">
    <source>
        <dbReference type="Proteomes" id="UP000723714"/>
    </source>
</evidence>
<sequence>MFEKMNIDVGPKSQWKTATPTSYTMSLPFYLLEWGHFIANKDYYTGRKNSNRFLLFHTLSGCGSLTYNNKTYLLSANTIAIIQCNASHHYETHSAEPWDFRWFHYNGTAAHIYYNLYNRNDLYFHEIAPDSQEADLIRKITSSSSEYNLDKNLMISEWIISLMTHLILEKRKNALQDSPLITEKLNNAIDYMSEHLTEKIGITDISNSVFLSQYHFLRTFKKQTGLTPYEYLINLRINKAKELLISTQDCLDDIAANSGFTDAKNLIYNFKRIVHLTPNEYRKDMSI</sequence>
<protein>
    <submittedName>
        <fullName evidence="3">AraC family transcriptional regulator</fullName>
    </submittedName>
</protein>
<dbReference type="Pfam" id="PF02311">
    <property type="entry name" value="AraC_binding"/>
    <property type="match status" value="1"/>
</dbReference>
<dbReference type="PANTHER" id="PTHR43280">
    <property type="entry name" value="ARAC-FAMILY TRANSCRIPTIONAL REGULATOR"/>
    <property type="match status" value="1"/>
</dbReference>
<dbReference type="PANTHER" id="PTHR43280:SF28">
    <property type="entry name" value="HTH-TYPE TRANSCRIPTIONAL ACTIVATOR RHAS"/>
    <property type="match status" value="1"/>
</dbReference>
<keyword evidence="4" id="KW-1185">Reference proteome</keyword>
<keyword evidence="1" id="KW-0238">DNA-binding</keyword>
<gene>
    <name evidence="3" type="ORF">HGO97_020170</name>
</gene>
<comment type="caution">
    <text evidence="3">The sequence shown here is derived from an EMBL/GenBank/DDBJ whole genome shotgun (WGS) entry which is preliminary data.</text>
</comment>
<dbReference type="RefSeq" id="WP_216244697.1">
    <property type="nucleotide sequence ID" value="NZ_JABACJ020000028.1"/>
</dbReference>
<evidence type="ECO:0000313" key="3">
    <source>
        <dbReference type="EMBL" id="MBU3878121.1"/>
    </source>
</evidence>
<feature type="domain" description="HTH araC/xylS-type" evidence="2">
    <location>
        <begin position="186"/>
        <end position="284"/>
    </location>
</feature>
<name>A0ABS6D9K7_9FIRM</name>
<dbReference type="PROSITE" id="PS01124">
    <property type="entry name" value="HTH_ARAC_FAMILY_2"/>
    <property type="match status" value="1"/>
</dbReference>
<accession>A0ABS6D9K7</accession>
<evidence type="ECO:0000259" key="2">
    <source>
        <dbReference type="PROSITE" id="PS01124"/>
    </source>
</evidence>
<dbReference type="Pfam" id="PF12833">
    <property type="entry name" value="HTH_18"/>
    <property type="match status" value="1"/>
</dbReference>
<proteinExistence type="predicted"/>
<reference evidence="3 4" key="1">
    <citation type="submission" date="2021-06" db="EMBL/GenBank/DDBJ databases">
        <title>Faecalicatena sp. nov. isolated from porcine feces.</title>
        <authorList>
            <person name="Oh B.S."/>
            <person name="Lee J.H."/>
        </authorList>
    </citation>
    <scope>NUCLEOTIDE SEQUENCE [LARGE SCALE GENOMIC DNA]</scope>
    <source>
        <strain evidence="3 4">AGMB00832</strain>
    </source>
</reference>
<evidence type="ECO:0000256" key="1">
    <source>
        <dbReference type="ARBA" id="ARBA00023125"/>
    </source>
</evidence>
<dbReference type="Proteomes" id="UP000723714">
    <property type="component" value="Unassembled WGS sequence"/>
</dbReference>
<dbReference type="EMBL" id="JABACJ020000028">
    <property type="protein sequence ID" value="MBU3878121.1"/>
    <property type="molecule type" value="Genomic_DNA"/>
</dbReference>
<dbReference type="SMART" id="SM00342">
    <property type="entry name" value="HTH_ARAC"/>
    <property type="match status" value="1"/>
</dbReference>